<evidence type="ECO:0000256" key="6">
    <source>
        <dbReference type="ARBA" id="ARBA00023136"/>
    </source>
</evidence>
<keyword evidence="3" id="KW-1003">Cell membrane</keyword>
<keyword evidence="10" id="KW-1185">Reference proteome</keyword>
<dbReference type="PANTHER" id="PTHR30151:SF20">
    <property type="entry name" value="ABC TRANSPORTER PERMEASE PROTEIN HI_0355-RELATED"/>
    <property type="match status" value="1"/>
</dbReference>
<evidence type="ECO:0000256" key="7">
    <source>
        <dbReference type="RuleBase" id="RU363032"/>
    </source>
</evidence>
<dbReference type="KEGG" id="pyg:AWM70_20960"/>
<dbReference type="InterPro" id="IPR035906">
    <property type="entry name" value="MetI-like_sf"/>
</dbReference>
<proteinExistence type="inferred from homology"/>
<evidence type="ECO:0000313" key="9">
    <source>
        <dbReference type="EMBL" id="ANS76748.1"/>
    </source>
</evidence>
<evidence type="ECO:0000256" key="1">
    <source>
        <dbReference type="ARBA" id="ARBA00004651"/>
    </source>
</evidence>
<accession>A0A1B1N5N0</accession>
<keyword evidence="4 7" id="KW-0812">Transmembrane</keyword>
<dbReference type="AlphaFoldDB" id="A0A1B1N5N0"/>
<evidence type="ECO:0000256" key="3">
    <source>
        <dbReference type="ARBA" id="ARBA00022475"/>
    </source>
</evidence>
<keyword evidence="5 7" id="KW-1133">Transmembrane helix</keyword>
<dbReference type="STRING" id="1462996.AWM70_20960"/>
<evidence type="ECO:0000256" key="5">
    <source>
        <dbReference type="ARBA" id="ARBA00022989"/>
    </source>
</evidence>
<feature type="domain" description="ABC transmembrane type-1" evidence="8">
    <location>
        <begin position="60"/>
        <end position="240"/>
    </location>
</feature>
<organism evidence="9 10">
    <name type="scientific">Paenibacillus yonginensis</name>
    <dbReference type="NCBI Taxonomy" id="1462996"/>
    <lineage>
        <taxon>Bacteria</taxon>
        <taxon>Bacillati</taxon>
        <taxon>Bacillota</taxon>
        <taxon>Bacilli</taxon>
        <taxon>Bacillales</taxon>
        <taxon>Paenibacillaceae</taxon>
        <taxon>Paenibacillus</taxon>
    </lineage>
</organism>
<feature type="transmembrane region" description="Helical" evidence="7">
    <location>
        <begin position="98"/>
        <end position="120"/>
    </location>
</feature>
<dbReference type="SUPFAM" id="SSF161098">
    <property type="entry name" value="MetI-like"/>
    <property type="match status" value="1"/>
</dbReference>
<feature type="transmembrane region" description="Helical" evidence="7">
    <location>
        <begin position="126"/>
        <end position="146"/>
    </location>
</feature>
<dbReference type="RefSeq" id="WP_068699705.1">
    <property type="nucleotide sequence ID" value="NZ_CP014167.1"/>
</dbReference>
<reference evidence="9 10" key="1">
    <citation type="submission" date="2016-01" db="EMBL/GenBank/DDBJ databases">
        <title>Complete Genome Sequence of Paenibacillus yonginensis DCY84, a novel Plant Growth-Promoting Bacteria with Elicitation of Induced Systemic Resistance.</title>
        <authorList>
            <person name="Kim Y.J."/>
            <person name="Yang D.C."/>
            <person name="Sukweenadhi J."/>
        </authorList>
    </citation>
    <scope>NUCLEOTIDE SEQUENCE [LARGE SCALE GENOMIC DNA]</scope>
    <source>
        <strain evidence="9 10">DCY84</strain>
    </source>
</reference>
<name>A0A1B1N5N0_9BACL</name>
<dbReference type="InterPro" id="IPR000515">
    <property type="entry name" value="MetI-like"/>
</dbReference>
<protein>
    <submittedName>
        <fullName evidence="9">Nitrate ABC transporter permease</fullName>
    </submittedName>
</protein>
<comment type="similarity">
    <text evidence="7">Belongs to the binding-protein-dependent transport system permease family.</text>
</comment>
<dbReference type="Gene3D" id="1.10.3720.10">
    <property type="entry name" value="MetI-like"/>
    <property type="match status" value="1"/>
</dbReference>
<evidence type="ECO:0000256" key="4">
    <source>
        <dbReference type="ARBA" id="ARBA00022692"/>
    </source>
</evidence>
<evidence type="ECO:0000256" key="2">
    <source>
        <dbReference type="ARBA" id="ARBA00022448"/>
    </source>
</evidence>
<dbReference type="CDD" id="cd06261">
    <property type="entry name" value="TM_PBP2"/>
    <property type="match status" value="1"/>
</dbReference>
<keyword evidence="6 7" id="KW-0472">Membrane</keyword>
<feature type="transmembrane region" description="Helical" evidence="7">
    <location>
        <begin position="64"/>
        <end position="86"/>
    </location>
</feature>
<dbReference type="PANTHER" id="PTHR30151">
    <property type="entry name" value="ALKANE SULFONATE ABC TRANSPORTER-RELATED, MEMBRANE SUBUNIT"/>
    <property type="match status" value="1"/>
</dbReference>
<feature type="transmembrane region" description="Helical" evidence="7">
    <location>
        <begin position="222"/>
        <end position="243"/>
    </location>
</feature>
<comment type="subcellular location">
    <subcellularLocation>
        <location evidence="1 7">Cell membrane</location>
        <topology evidence="1 7">Multi-pass membrane protein</topology>
    </subcellularLocation>
</comment>
<dbReference type="PROSITE" id="PS50928">
    <property type="entry name" value="ABC_TM1"/>
    <property type="match status" value="1"/>
</dbReference>
<keyword evidence="2 7" id="KW-0813">Transport</keyword>
<dbReference type="EMBL" id="CP014167">
    <property type="protein sequence ID" value="ANS76748.1"/>
    <property type="molecule type" value="Genomic_DNA"/>
</dbReference>
<gene>
    <name evidence="9" type="ORF">AWM70_20960</name>
</gene>
<dbReference type="GO" id="GO:0055085">
    <property type="term" value="P:transmembrane transport"/>
    <property type="evidence" value="ECO:0007669"/>
    <property type="project" value="InterPro"/>
</dbReference>
<dbReference type="OrthoDB" id="9804353at2"/>
<dbReference type="Pfam" id="PF00528">
    <property type="entry name" value="BPD_transp_1"/>
    <property type="match status" value="1"/>
</dbReference>
<sequence>MTSVRAVWKSVWPPLVAVLLFLLVWEAAVDVFHVEKWILPSPSDIGHEAATGASGLWEHTKATLALTLEGFAVGSIIGLMVAVLLHRIPFVKSALYPLLILSQNVPTIALGPLLMIWFGFGVLPKLILITLVCFFPVAVAAMDGLARTDHVMRNYMEMAGATKGQIFRKLEFPYAIPSMLSGLKISATYSVMGAIISEWLGAEKGIGYYMKMQKSTFRTDRVFVAILIIVVISLAMFVAVAIVERLLSRYSPPRRKGG</sequence>
<dbReference type="Proteomes" id="UP000092573">
    <property type="component" value="Chromosome"/>
</dbReference>
<evidence type="ECO:0000313" key="10">
    <source>
        <dbReference type="Proteomes" id="UP000092573"/>
    </source>
</evidence>
<dbReference type="GO" id="GO:0005886">
    <property type="term" value="C:plasma membrane"/>
    <property type="evidence" value="ECO:0007669"/>
    <property type="project" value="UniProtKB-SubCell"/>
</dbReference>
<evidence type="ECO:0000259" key="8">
    <source>
        <dbReference type="PROSITE" id="PS50928"/>
    </source>
</evidence>